<dbReference type="Proteomes" id="UP001329915">
    <property type="component" value="Chromosome"/>
</dbReference>
<evidence type="ECO:0000313" key="1">
    <source>
        <dbReference type="EMBL" id="WRO23684.1"/>
    </source>
</evidence>
<accession>A0AAU0UWI3</accession>
<dbReference type="RefSeq" id="WP_366923060.1">
    <property type="nucleotide sequence ID" value="NZ_CP121694.1"/>
</dbReference>
<dbReference type="Gene3D" id="1.20.1260.10">
    <property type="match status" value="2"/>
</dbReference>
<name>A0AAU0UWI3_9FIRM</name>
<dbReference type="Pfam" id="PF11553">
    <property type="entry name" value="DUF3231"/>
    <property type="match status" value="1"/>
</dbReference>
<evidence type="ECO:0000313" key="2">
    <source>
        <dbReference type="Proteomes" id="UP001329915"/>
    </source>
</evidence>
<reference evidence="1 2" key="1">
    <citation type="submission" date="2023-04" db="EMBL/GenBank/DDBJ databases">
        <authorList>
            <person name="Hsu D."/>
        </authorList>
    </citation>
    <scope>NUCLEOTIDE SEQUENCE [LARGE SCALE GENOMIC DNA]</scope>
    <source>
        <strain evidence="1 2">MK1</strain>
    </source>
</reference>
<dbReference type="AlphaFoldDB" id="A0AAU0UWI3"/>
<keyword evidence="2" id="KW-1185">Reference proteome</keyword>
<organism evidence="1 2">
    <name type="scientific">Metallumcola ferriviriculae</name>
    <dbReference type="NCBI Taxonomy" id="3039180"/>
    <lineage>
        <taxon>Bacteria</taxon>
        <taxon>Bacillati</taxon>
        <taxon>Bacillota</taxon>
        <taxon>Clostridia</taxon>
        <taxon>Neomoorellales</taxon>
        <taxon>Desulfitibacteraceae</taxon>
        <taxon>Metallumcola</taxon>
    </lineage>
</organism>
<dbReference type="KEGG" id="dbc:MFMK1_003551"/>
<sequence length="326" mass="37819">MVNISVFKSSNSKSEQLSTIEAFNIWNILRSRYISIETYQFLRNFIHDRDFILIANNHLDDFQSQVATLEALGKHFKLQVPTRPPAQIKISTQLEAITDKFVHRKFFSDLISELKILSDALTTSTTNDRLRKHLSSFVLDHLKNYEELYKFGKLKGWTDIEPAFTSGKPTKKEPIAVSEAYHLWEHLNYRYDQLELTNLYLNFVHDADFRAILQGGLSSLNSQIKILEKESTKFEVPLPERPPASMSVTIDPEIMTDKSAYRTIFTGMQSATSLHTRAVIDTIRNDPLRTVFFDFLKEELNFYDKLVKYGKVKGWLHIVPTFRNMA</sequence>
<dbReference type="InterPro" id="IPR021617">
    <property type="entry name" value="DUF3231"/>
</dbReference>
<protein>
    <submittedName>
        <fullName evidence="1">DUF3231 family protein</fullName>
    </submittedName>
</protein>
<proteinExistence type="predicted"/>
<dbReference type="EMBL" id="CP121694">
    <property type="protein sequence ID" value="WRO23684.1"/>
    <property type="molecule type" value="Genomic_DNA"/>
</dbReference>
<gene>
    <name evidence="1" type="ORF">MFMK1_003551</name>
</gene>
<dbReference type="InterPro" id="IPR012347">
    <property type="entry name" value="Ferritin-like"/>
</dbReference>